<evidence type="ECO:0000256" key="1">
    <source>
        <dbReference type="ARBA" id="ARBA00022737"/>
    </source>
</evidence>
<protein>
    <recommendedName>
        <fullName evidence="6">NACHT domain-containing protein</fullName>
    </recommendedName>
</protein>
<reference evidence="4" key="1">
    <citation type="submission" date="2021-07" db="EMBL/GenBank/DDBJ databases">
        <authorList>
            <person name="Branca A.L. A."/>
        </authorList>
    </citation>
    <scope>NUCLEOTIDE SEQUENCE</scope>
</reference>
<dbReference type="Gene3D" id="3.40.50.300">
    <property type="entry name" value="P-loop containing nucleotide triphosphate hydrolases"/>
    <property type="match status" value="1"/>
</dbReference>
<keyword evidence="1" id="KW-0677">Repeat</keyword>
<dbReference type="SUPFAM" id="SSF52540">
    <property type="entry name" value="P-loop containing nucleoside triphosphate hydrolases"/>
    <property type="match status" value="1"/>
</dbReference>
<dbReference type="AlphaFoldDB" id="A0A9W4HVN0"/>
<evidence type="ECO:0000313" key="4">
    <source>
        <dbReference type="EMBL" id="CAG8135373.1"/>
    </source>
</evidence>
<comment type="caution">
    <text evidence="4">The sequence shown here is derived from an EMBL/GenBank/DDBJ whole genome shotgun (WGS) entry which is preliminary data.</text>
</comment>
<evidence type="ECO:0008006" key="6">
    <source>
        <dbReference type="Google" id="ProtNLM"/>
    </source>
</evidence>
<dbReference type="EMBL" id="CAJVOS010000028">
    <property type="protein sequence ID" value="CAG8135373.1"/>
    <property type="molecule type" value="Genomic_DNA"/>
</dbReference>
<evidence type="ECO:0000259" key="3">
    <source>
        <dbReference type="Pfam" id="PF24883"/>
    </source>
</evidence>
<dbReference type="Proteomes" id="UP001153618">
    <property type="component" value="Unassembled WGS sequence"/>
</dbReference>
<gene>
    <name evidence="4" type="ORF">POLS_LOCUS5631</name>
</gene>
<keyword evidence="5" id="KW-1185">Reference proteome</keyword>
<dbReference type="Pfam" id="PF17100">
    <property type="entry name" value="NACHT_N"/>
    <property type="match status" value="1"/>
</dbReference>
<dbReference type="InterPro" id="IPR031359">
    <property type="entry name" value="NACHT_N"/>
</dbReference>
<proteinExistence type="predicted"/>
<sequence>MSSPTLSLWQSATGKMDQDEINFLTFDQADIQDSNCPKALDIIESYMSTTREAYKTCVRKRWQIKIPGKQEKIIVRDLLGKITHWIEVFKNVGDQAVSFDPGHAALPWAGARFLLQIATNDFKQFDFVVEGAAKITRITTRYRLVECLYLHRSSAATSLLRQAIIRLYATILRYISQARCYFQQRTGIRILKSGLLARDDFQDLLQRMDTDEREADHCADLARTEMVNETADQFADFSLDMSNMSLIHDALGKIEQPLRQTAHRLERIEDSLADVKRREILDWISSQHYYDHHTSIQSKVLDGTCEWIVQIPEFSNWQNDSNNSLLWLHGTQGSGKSYLTSSVIEKTMKVFEGNEMYALAYFYCIRDSAEPQRAMPRQILACIARQLSRRSPTDSIAPPTLKLYKELRSQNGSNRTPNIEELSALIQDLTHLYDRTMIVIDALDECDSDTRWKLVEALESLTESASLVKVFISSREEGDLRLSLNSHSDLEITSLENQDDIRKFRWAEMQLQSLRGIRAEKDIRSELSRIPRHLTALYQDLYDRALKTTQKTDRVIFKQTLQWLGCAKTLCTHEELFAAITAFSDLEADEIDENLILDLLNNFVVSSTTEHGYKYFRFAHLSVLEFLETMPEYSAESTNTFAAEVTLLTLISTSSSPNSKEFIRKLGVPPLAITSLSDGAQMKTGILSYSLQFWCVHCALAGEKARATTCSNIRNLLHFFLLDDLWGTSELYWRGYHTCPQYTPLYIKGNYRRPRDRAFLLACVFGFDEIARLALSRHLDIELKQESVLTAWENDHISIVEFSMDQELREYMLSHVRDIILRVLLLPHPLSLVPHPFP</sequence>
<feature type="domain" description="NWD NACHT-NTPase N-terminal" evidence="2">
    <location>
        <begin position="70"/>
        <end position="213"/>
    </location>
</feature>
<accession>A0A9W4HVN0</accession>
<dbReference type="PANTHER" id="PTHR10039">
    <property type="entry name" value="AMELOGENIN"/>
    <property type="match status" value="1"/>
</dbReference>
<name>A0A9W4HVN0_PENOL</name>
<evidence type="ECO:0000313" key="5">
    <source>
        <dbReference type="Proteomes" id="UP001153618"/>
    </source>
</evidence>
<dbReference type="PANTHER" id="PTHR10039:SF16">
    <property type="entry name" value="GPI INOSITOL-DEACYLASE"/>
    <property type="match status" value="1"/>
</dbReference>
<feature type="domain" description="Nephrocystin 3-like N-terminal" evidence="3">
    <location>
        <begin position="303"/>
        <end position="475"/>
    </location>
</feature>
<evidence type="ECO:0000259" key="2">
    <source>
        <dbReference type="Pfam" id="PF17100"/>
    </source>
</evidence>
<dbReference type="InterPro" id="IPR056884">
    <property type="entry name" value="NPHP3-like_N"/>
</dbReference>
<dbReference type="Pfam" id="PF24883">
    <property type="entry name" value="NPHP3_N"/>
    <property type="match status" value="1"/>
</dbReference>
<organism evidence="4 5">
    <name type="scientific">Penicillium olsonii</name>
    <dbReference type="NCBI Taxonomy" id="99116"/>
    <lineage>
        <taxon>Eukaryota</taxon>
        <taxon>Fungi</taxon>
        <taxon>Dikarya</taxon>
        <taxon>Ascomycota</taxon>
        <taxon>Pezizomycotina</taxon>
        <taxon>Eurotiomycetes</taxon>
        <taxon>Eurotiomycetidae</taxon>
        <taxon>Eurotiales</taxon>
        <taxon>Aspergillaceae</taxon>
        <taxon>Penicillium</taxon>
    </lineage>
</organism>
<dbReference type="InterPro" id="IPR027417">
    <property type="entry name" value="P-loop_NTPase"/>
</dbReference>
<dbReference type="OrthoDB" id="7464126at2759"/>